<comment type="caution">
    <text evidence="3">The sequence shown here is derived from an EMBL/GenBank/DDBJ whole genome shotgun (WGS) entry which is preliminary data.</text>
</comment>
<proteinExistence type="predicted"/>
<feature type="compositionally biased region" description="Polar residues" evidence="1">
    <location>
        <begin position="180"/>
        <end position="191"/>
    </location>
</feature>
<feature type="domain" description="Phasin" evidence="2">
    <location>
        <begin position="9"/>
        <end position="103"/>
    </location>
</feature>
<dbReference type="AlphaFoldDB" id="A0A158F0D9"/>
<keyword evidence="4" id="KW-1185">Reference proteome</keyword>
<evidence type="ECO:0000313" key="4">
    <source>
        <dbReference type="Proteomes" id="UP000054925"/>
    </source>
</evidence>
<dbReference type="Pfam" id="PF09361">
    <property type="entry name" value="Phasin_2"/>
    <property type="match status" value="1"/>
</dbReference>
<dbReference type="Proteomes" id="UP000054925">
    <property type="component" value="Unassembled WGS sequence"/>
</dbReference>
<dbReference type="InterPro" id="IPR010127">
    <property type="entry name" value="Phasin_subfam-1"/>
</dbReference>
<organism evidence="3 4">
    <name type="scientific">Caballeronia terrestris</name>
    <dbReference type="NCBI Taxonomy" id="1226301"/>
    <lineage>
        <taxon>Bacteria</taxon>
        <taxon>Pseudomonadati</taxon>
        <taxon>Pseudomonadota</taxon>
        <taxon>Betaproteobacteria</taxon>
        <taxon>Burkholderiales</taxon>
        <taxon>Burkholderiaceae</taxon>
        <taxon>Caballeronia</taxon>
    </lineage>
</organism>
<sequence>MFPYSTQPFSSIARANFAAFLNVSGRFASGIQQLTELNIQTVKTVIEESNSLLRAGEQASAGDVLGWQSIMLAQLPEKAASYSKHFMSIITSTEADIIEEARSQYERNGIEIKGAVEQTAQEVQSATETQGSILSDATKTVTNQMAESTADSASVILDASGELASKAAETGEQVTDIAEATTSKARSSSKR</sequence>
<gene>
    <name evidence="3" type="ORF">AWB67_00230</name>
</gene>
<dbReference type="InterPro" id="IPR018968">
    <property type="entry name" value="Phasin"/>
</dbReference>
<evidence type="ECO:0000256" key="1">
    <source>
        <dbReference type="SAM" id="MobiDB-lite"/>
    </source>
</evidence>
<name>A0A158F0D9_9BURK</name>
<feature type="region of interest" description="Disordered" evidence="1">
    <location>
        <begin position="167"/>
        <end position="191"/>
    </location>
</feature>
<dbReference type="NCBIfam" id="TIGR01841">
    <property type="entry name" value="phasin"/>
    <property type="match status" value="1"/>
</dbReference>
<dbReference type="EMBL" id="FCOL02000001">
    <property type="protein sequence ID" value="SAL13242.1"/>
    <property type="molecule type" value="Genomic_DNA"/>
</dbReference>
<dbReference type="OrthoDB" id="9110675at2"/>
<evidence type="ECO:0000313" key="3">
    <source>
        <dbReference type="EMBL" id="SAL13242.1"/>
    </source>
</evidence>
<accession>A0A158F0D9</accession>
<reference evidence="3" key="1">
    <citation type="submission" date="2016-01" db="EMBL/GenBank/DDBJ databases">
        <authorList>
            <person name="Peeters C."/>
        </authorList>
    </citation>
    <scope>NUCLEOTIDE SEQUENCE [LARGE SCALE GENOMIC DNA]</scope>
    <source>
        <strain evidence="3">LMG 22937</strain>
    </source>
</reference>
<protein>
    <submittedName>
        <fullName evidence="3">Phasin family protein</fullName>
    </submittedName>
</protein>
<dbReference type="RefSeq" id="WP_087654384.1">
    <property type="nucleotide sequence ID" value="NZ_FCOL02000001.1"/>
</dbReference>
<evidence type="ECO:0000259" key="2">
    <source>
        <dbReference type="Pfam" id="PF09361"/>
    </source>
</evidence>